<dbReference type="Proteomes" id="UP000011115">
    <property type="component" value="Unassembled WGS sequence"/>
</dbReference>
<accession>M1A5B8</accession>
<reference evidence="1" key="2">
    <citation type="submission" date="2015-06" db="UniProtKB">
        <authorList>
            <consortium name="EnsemblPlants"/>
        </authorList>
    </citation>
    <scope>IDENTIFICATION</scope>
    <source>
        <strain evidence="1">DM1-3 516 R44</strain>
    </source>
</reference>
<name>M1A5B8_SOLTU</name>
<reference evidence="2" key="1">
    <citation type="journal article" date="2011" name="Nature">
        <title>Genome sequence and analysis of the tuber crop potato.</title>
        <authorList>
            <consortium name="The Potato Genome Sequencing Consortium"/>
        </authorList>
    </citation>
    <scope>NUCLEOTIDE SEQUENCE [LARGE SCALE GENOMIC DNA]</scope>
    <source>
        <strain evidence="2">cv. DM1-3 516 R44</strain>
    </source>
</reference>
<dbReference type="AlphaFoldDB" id="M1A5B8"/>
<protein>
    <submittedName>
        <fullName evidence="1">Uncharacterized protein</fullName>
    </submittedName>
</protein>
<evidence type="ECO:0000313" key="2">
    <source>
        <dbReference type="Proteomes" id="UP000011115"/>
    </source>
</evidence>
<organism evidence="1 2">
    <name type="scientific">Solanum tuberosum</name>
    <name type="common">Potato</name>
    <dbReference type="NCBI Taxonomy" id="4113"/>
    <lineage>
        <taxon>Eukaryota</taxon>
        <taxon>Viridiplantae</taxon>
        <taxon>Streptophyta</taxon>
        <taxon>Embryophyta</taxon>
        <taxon>Tracheophyta</taxon>
        <taxon>Spermatophyta</taxon>
        <taxon>Magnoliopsida</taxon>
        <taxon>eudicotyledons</taxon>
        <taxon>Gunneridae</taxon>
        <taxon>Pentapetalae</taxon>
        <taxon>asterids</taxon>
        <taxon>lamiids</taxon>
        <taxon>Solanales</taxon>
        <taxon>Solanaceae</taxon>
        <taxon>Solanoideae</taxon>
        <taxon>Solaneae</taxon>
        <taxon>Solanum</taxon>
    </lineage>
</organism>
<dbReference type="PaxDb" id="4113-PGSC0003DMT400015047"/>
<evidence type="ECO:0000313" key="1">
    <source>
        <dbReference type="EnsemblPlants" id="PGSC0003DMT400015047"/>
    </source>
</evidence>
<sequence>MWDFENFQNPLTDKDCQLVSVRIRTILNGIEKGKSKIRRVLPLRKAMLEA</sequence>
<dbReference type="Gramene" id="PGSC0003DMT400015047">
    <property type="protein sequence ID" value="PGSC0003DMT400015047"/>
    <property type="gene ID" value="PGSC0003DMG400005876"/>
</dbReference>
<keyword evidence="2" id="KW-1185">Reference proteome</keyword>
<dbReference type="HOGENOM" id="CLU_3128078_0_0_1"/>
<dbReference type="InParanoid" id="M1A5B8"/>
<proteinExistence type="predicted"/>
<dbReference type="EnsemblPlants" id="PGSC0003DMT400015047">
    <property type="protein sequence ID" value="PGSC0003DMT400015047"/>
    <property type="gene ID" value="PGSC0003DMG400005876"/>
</dbReference>